<dbReference type="Pfam" id="PF13682">
    <property type="entry name" value="CZB"/>
    <property type="match status" value="1"/>
</dbReference>
<dbReference type="EMBL" id="VRLR01000002">
    <property type="protein sequence ID" value="TXK82015.1"/>
    <property type="molecule type" value="Genomic_DNA"/>
</dbReference>
<dbReference type="Gene3D" id="1.10.287.950">
    <property type="entry name" value="Methyl-accepting chemotaxis protein"/>
    <property type="match status" value="1"/>
</dbReference>
<dbReference type="GO" id="GO:0007165">
    <property type="term" value="P:signal transduction"/>
    <property type="evidence" value="ECO:0007669"/>
    <property type="project" value="UniProtKB-KW"/>
</dbReference>
<proteinExistence type="inferred from homology"/>
<evidence type="ECO:0000259" key="8">
    <source>
        <dbReference type="PROSITE" id="PS50192"/>
    </source>
</evidence>
<dbReference type="CDD" id="cd06225">
    <property type="entry name" value="HAMP"/>
    <property type="match status" value="1"/>
</dbReference>
<dbReference type="FunFam" id="1.10.287.950:FF:000001">
    <property type="entry name" value="Methyl-accepting chemotaxis sensory transducer"/>
    <property type="match status" value="1"/>
</dbReference>
<evidence type="ECO:0000256" key="2">
    <source>
        <dbReference type="ARBA" id="ARBA00022519"/>
    </source>
</evidence>
<dbReference type="InterPro" id="IPR000727">
    <property type="entry name" value="T_SNARE_dom"/>
</dbReference>
<feature type="transmembrane region" description="Helical" evidence="6">
    <location>
        <begin position="186"/>
        <end position="206"/>
    </location>
</feature>
<dbReference type="Pfam" id="PF00015">
    <property type="entry name" value="MCPsignal"/>
    <property type="match status" value="1"/>
</dbReference>
<comment type="caution">
    <text evidence="10">The sequence shown here is derived from an EMBL/GenBank/DDBJ whole genome shotgun (WGS) entry which is preliminary data.</text>
</comment>
<reference evidence="10 11" key="1">
    <citation type="submission" date="2019-08" db="EMBL/GenBank/DDBJ databases">
        <title>Draft genome analysis of Rheinheimera tangshanensis isolated from the roots of fresh rice plants (Oryza sativa).</title>
        <authorList>
            <person name="Yu Q."/>
            <person name="Qi Y."/>
            <person name="Zhang H."/>
            <person name="Pu J."/>
        </authorList>
    </citation>
    <scope>NUCLEOTIDE SEQUENCE [LARGE SCALE GENOMIC DNA]</scope>
    <source>
        <strain evidence="10 11">JA3-B52</strain>
    </source>
</reference>
<dbReference type="PANTHER" id="PTHR32089:SF120">
    <property type="entry name" value="METHYL-ACCEPTING CHEMOTAXIS PROTEIN TLPQ"/>
    <property type="match status" value="1"/>
</dbReference>
<dbReference type="RefSeq" id="WP_147903273.1">
    <property type="nucleotide sequence ID" value="NZ_BAAAGC010000017.1"/>
</dbReference>
<organism evidence="10 11">
    <name type="scientific">Rheinheimera tangshanensis</name>
    <dbReference type="NCBI Taxonomy" id="400153"/>
    <lineage>
        <taxon>Bacteria</taxon>
        <taxon>Pseudomonadati</taxon>
        <taxon>Pseudomonadota</taxon>
        <taxon>Gammaproteobacteria</taxon>
        <taxon>Chromatiales</taxon>
        <taxon>Chromatiaceae</taxon>
        <taxon>Rheinheimera</taxon>
    </lineage>
</organism>
<dbReference type="InterPro" id="IPR025991">
    <property type="entry name" value="Chemoreceptor_zinc-bind_dom"/>
</dbReference>
<evidence type="ECO:0000313" key="11">
    <source>
        <dbReference type="Proteomes" id="UP000321814"/>
    </source>
</evidence>
<dbReference type="GO" id="GO:0005886">
    <property type="term" value="C:plasma membrane"/>
    <property type="evidence" value="ECO:0007669"/>
    <property type="project" value="UniProtKB-SubCell"/>
</dbReference>
<keyword evidence="6" id="KW-0472">Membrane</keyword>
<comment type="subcellular location">
    <subcellularLocation>
        <location evidence="1">Cell inner membrane</location>
        <topology evidence="1">Multi-pass membrane protein</topology>
    </subcellularLocation>
</comment>
<feature type="transmembrane region" description="Helical" evidence="6">
    <location>
        <begin position="14"/>
        <end position="34"/>
    </location>
</feature>
<gene>
    <name evidence="10" type="ORF">FU839_03765</name>
</gene>
<dbReference type="GO" id="GO:0006935">
    <property type="term" value="P:chemotaxis"/>
    <property type="evidence" value="ECO:0007669"/>
    <property type="project" value="UniProtKB-ARBA"/>
</dbReference>
<feature type="domain" description="HAMP" evidence="9">
    <location>
        <begin position="208"/>
        <end position="261"/>
    </location>
</feature>
<dbReference type="PROSITE" id="PS50111">
    <property type="entry name" value="CHEMOTAXIS_TRANSDUC_2"/>
    <property type="match status" value="1"/>
</dbReference>
<evidence type="ECO:0000313" key="10">
    <source>
        <dbReference type="EMBL" id="TXK82015.1"/>
    </source>
</evidence>
<dbReference type="InterPro" id="IPR004089">
    <property type="entry name" value="MCPsignal_dom"/>
</dbReference>
<comment type="similarity">
    <text evidence="4">Belongs to the methyl-accepting chemotaxis (MCP) protein family.</text>
</comment>
<keyword evidence="3 5" id="KW-0807">Transducer</keyword>
<keyword evidence="2" id="KW-0997">Cell inner membrane</keyword>
<keyword evidence="11" id="KW-1185">Reference proteome</keyword>
<evidence type="ECO:0000256" key="1">
    <source>
        <dbReference type="ARBA" id="ARBA00004429"/>
    </source>
</evidence>
<evidence type="ECO:0000256" key="5">
    <source>
        <dbReference type="PROSITE-ProRule" id="PRU00284"/>
    </source>
</evidence>
<evidence type="ECO:0000259" key="9">
    <source>
        <dbReference type="PROSITE" id="PS50885"/>
    </source>
</evidence>
<dbReference type="OrthoDB" id="9781845at2"/>
<keyword evidence="6" id="KW-1133">Transmembrane helix</keyword>
<dbReference type="PANTHER" id="PTHR32089">
    <property type="entry name" value="METHYL-ACCEPTING CHEMOTAXIS PROTEIN MCPB"/>
    <property type="match status" value="1"/>
</dbReference>
<dbReference type="InterPro" id="IPR003660">
    <property type="entry name" value="HAMP_dom"/>
</dbReference>
<dbReference type="Proteomes" id="UP000321814">
    <property type="component" value="Unassembled WGS sequence"/>
</dbReference>
<evidence type="ECO:0000256" key="4">
    <source>
        <dbReference type="ARBA" id="ARBA00029447"/>
    </source>
</evidence>
<dbReference type="PROSITE" id="PS50192">
    <property type="entry name" value="T_SNARE"/>
    <property type="match status" value="1"/>
</dbReference>
<evidence type="ECO:0000256" key="6">
    <source>
        <dbReference type="SAM" id="Phobius"/>
    </source>
</evidence>
<dbReference type="SMART" id="SM00283">
    <property type="entry name" value="MA"/>
    <property type="match status" value="1"/>
</dbReference>
<evidence type="ECO:0000256" key="3">
    <source>
        <dbReference type="ARBA" id="ARBA00023224"/>
    </source>
</evidence>
<keyword evidence="2" id="KW-1003">Cell membrane</keyword>
<accession>A0A5C8M0Q1</accession>
<evidence type="ECO:0000259" key="7">
    <source>
        <dbReference type="PROSITE" id="PS50111"/>
    </source>
</evidence>
<keyword evidence="6" id="KW-0812">Transmembrane</keyword>
<dbReference type="AlphaFoldDB" id="A0A5C8M0Q1"/>
<dbReference type="SUPFAM" id="SSF58104">
    <property type="entry name" value="Methyl-accepting chemotaxis protein (MCP) signaling domain"/>
    <property type="match status" value="1"/>
</dbReference>
<dbReference type="PROSITE" id="PS50885">
    <property type="entry name" value="HAMP"/>
    <property type="match status" value="1"/>
</dbReference>
<sequence>MSSTRSSLSLGKKIGLSFIGLISFILLVGVIFVYSQSATSEAREQANERRSLAILQLEKEIDHLNWTNQLANSLLFNQPFTGELQPTQCKFGQWYQQLKSSDAYQFSSPELRQAFDALDSHHKALHASAAKLGSMAEQDRHQIYKEETLVHLAKLRAGLNETTTLLAKQREQIVKAAQETEQSAVIAIWSAIFLAIVAAIVMTVVLQRLVSHPAKRLRDQAEAIASGQLNRPQLDTGSDDELGQVAQAFNRMQISLRQMMSHLLQTSQSIAEQSARVSDVTKRTDLDLQQQALEIDQLATAMNEMAATITEVAKHAQNTSDATEVSEKNALDGQDKVHQVIRAINSIADEVTRASETIGMVRQESLNIGTILDTIQAIAEQTNLLALNAAIEAARAGEQGRGFAVVADEVRSLAGRTQASTAEIKSKIDALQRTAQLSVEVMTSGVDKAKEGVLLVDDAKESLLRIMDSVSQISDMTLQIASATEQQSIVVQEMDKNLTRVNQFSDQTKTRSKEADMVSAQLEVTAQQMLELSSRFDIGPTR</sequence>
<dbReference type="CDD" id="cd11386">
    <property type="entry name" value="MCP_signal"/>
    <property type="match status" value="1"/>
</dbReference>
<dbReference type="Gene3D" id="1.20.120.30">
    <property type="entry name" value="Aspartate receptor, ligand-binding domain"/>
    <property type="match status" value="1"/>
</dbReference>
<feature type="domain" description="Methyl-accepting transducer" evidence="7">
    <location>
        <begin position="266"/>
        <end position="502"/>
    </location>
</feature>
<feature type="domain" description="T-SNARE coiled-coil homology" evidence="8">
    <location>
        <begin position="453"/>
        <end position="515"/>
    </location>
</feature>
<dbReference type="SMART" id="SM00304">
    <property type="entry name" value="HAMP"/>
    <property type="match status" value="2"/>
</dbReference>
<name>A0A5C8M0Q1_9GAMM</name>
<protein>
    <submittedName>
        <fullName evidence="10">HAMP domain-containing protein</fullName>
    </submittedName>
</protein>
<dbReference type="Pfam" id="PF00672">
    <property type="entry name" value="HAMP"/>
    <property type="match status" value="2"/>
</dbReference>